<dbReference type="FunFam" id="1.25.50.20:FF:000002">
    <property type="entry name" value="Aminopeptidase"/>
    <property type="match status" value="1"/>
</dbReference>
<dbReference type="Pfam" id="PF11838">
    <property type="entry name" value="ERAP1_C"/>
    <property type="match status" value="1"/>
</dbReference>
<dbReference type="FunFam" id="2.60.40.1730:FF:000002">
    <property type="entry name" value="Aminopeptidase"/>
    <property type="match status" value="1"/>
</dbReference>
<dbReference type="InterPro" id="IPR045357">
    <property type="entry name" value="Aminopeptidase_N-like_N"/>
</dbReference>
<accession>A0A9N9FHS2</accession>
<dbReference type="Pfam" id="PF17900">
    <property type="entry name" value="Peptidase_M1_N"/>
    <property type="match status" value="1"/>
</dbReference>
<evidence type="ECO:0000313" key="15">
    <source>
        <dbReference type="EMBL" id="CAG8534031.1"/>
    </source>
</evidence>
<evidence type="ECO:0000256" key="11">
    <source>
        <dbReference type="RuleBase" id="RU364040"/>
    </source>
</evidence>
<feature type="binding site" evidence="9">
    <location>
        <position position="319"/>
    </location>
    <ligand>
        <name>Zn(2+)</name>
        <dbReference type="ChEBI" id="CHEBI:29105"/>
        <note>catalytic</note>
    </ligand>
</feature>
<dbReference type="GO" id="GO:0042277">
    <property type="term" value="F:peptide binding"/>
    <property type="evidence" value="ECO:0007669"/>
    <property type="project" value="TreeGrafter"/>
</dbReference>
<organism evidence="15 16">
    <name type="scientific">Funneliformis caledonium</name>
    <dbReference type="NCBI Taxonomy" id="1117310"/>
    <lineage>
        <taxon>Eukaryota</taxon>
        <taxon>Fungi</taxon>
        <taxon>Fungi incertae sedis</taxon>
        <taxon>Mucoromycota</taxon>
        <taxon>Glomeromycotina</taxon>
        <taxon>Glomeromycetes</taxon>
        <taxon>Glomerales</taxon>
        <taxon>Glomeraceae</taxon>
        <taxon>Funneliformis</taxon>
    </lineage>
</organism>
<dbReference type="PRINTS" id="PR00756">
    <property type="entry name" value="ALADIPTASE"/>
</dbReference>
<feature type="site" description="Transition state stabilizer" evidence="10">
    <location>
        <position position="405"/>
    </location>
</feature>
<proteinExistence type="inferred from homology"/>
<dbReference type="CDD" id="cd09601">
    <property type="entry name" value="M1_APN-Q_like"/>
    <property type="match status" value="1"/>
</dbReference>
<dbReference type="InterPro" id="IPR024571">
    <property type="entry name" value="ERAP1-like_C_dom"/>
</dbReference>
<comment type="similarity">
    <text evidence="1 11">Belongs to the peptidase M1 family.</text>
</comment>
<dbReference type="OrthoDB" id="10031169at2759"/>
<dbReference type="FunFam" id="1.10.390.10:FF:000001">
    <property type="entry name" value="Aminopeptidase"/>
    <property type="match status" value="1"/>
</dbReference>
<evidence type="ECO:0000259" key="13">
    <source>
        <dbReference type="Pfam" id="PF11838"/>
    </source>
</evidence>
<feature type="binding site" evidence="9">
    <location>
        <position position="342"/>
    </location>
    <ligand>
        <name>Zn(2+)</name>
        <dbReference type="ChEBI" id="CHEBI:29105"/>
        <note>catalytic</note>
    </ligand>
</feature>
<feature type="binding site" evidence="9">
    <location>
        <position position="323"/>
    </location>
    <ligand>
        <name>Zn(2+)</name>
        <dbReference type="ChEBI" id="CHEBI:29105"/>
        <note>catalytic</note>
    </ligand>
</feature>
<evidence type="ECO:0000256" key="10">
    <source>
        <dbReference type="PIRSR" id="PIRSR634016-4"/>
    </source>
</evidence>
<dbReference type="EC" id="3.4.11.-" evidence="11"/>
<feature type="domain" description="Peptidase M1 membrane alanine aminopeptidase" evidence="12">
    <location>
        <begin position="247"/>
        <end position="464"/>
    </location>
</feature>
<protein>
    <recommendedName>
        <fullName evidence="11">Aminopeptidase</fullName>
        <ecNumber evidence="11">3.4.11.-</ecNumber>
    </recommendedName>
</protein>
<dbReference type="Gene3D" id="1.10.390.10">
    <property type="entry name" value="Neutral Protease Domain 2"/>
    <property type="match status" value="1"/>
</dbReference>
<feature type="active site" description="Proton acceptor" evidence="8">
    <location>
        <position position="320"/>
    </location>
</feature>
<dbReference type="GO" id="GO:0008270">
    <property type="term" value="F:zinc ion binding"/>
    <property type="evidence" value="ECO:0007669"/>
    <property type="project" value="UniProtKB-UniRule"/>
</dbReference>
<dbReference type="GO" id="GO:0006508">
    <property type="term" value="P:proteolysis"/>
    <property type="evidence" value="ECO:0007669"/>
    <property type="project" value="UniProtKB-KW"/>
</dbReference>
<dbReference type="PANTHER" id="PTHR11533">
    <property type="entry name" value="PROTEASE M1 ZINC METALLOPROTEASE"/>
    <property type="match status" value="1"/>
</dbReference>
<dbReference type="GO" id="GO:0070006">
    <property type="term" value="F:metalloaminopeptidase activity"/>
    <property type="evidence" value="ECO:0007669"/>
    <property type="project" value="TreeGrafter"/>
</dbReference>
<keyword evidence="6 9" id="KW-0862">Zinc</keyword>
<keyword evidence="2 11" id="KW-0031">Aminopeptidase</keyword>
<keyword evidence="5 11" id="KW-0378">Hydrolase</keyword>
<evidence type="ECO:0000259" key="12">
    <source>
        <dbReference type="Pfam" id="PF01433"/>
    </source>
</evidence>
<gene>
    <name evidence="15" type="ORF">FCALED_LOCUS5314</name>
</gene>
<feature type="domain" description="Aminopeptidase N-like N-terminal" evidence="14">
    <location>
        <begin position="19"/>
        <end position="206"/>
    </location>
</feature>
<comment type="cofactor">
    <cofactor evidence="9 11">
        <name>Zn(2+)</name>
        <dbReference type="ChEBI" id="CHEBI:29105"/>
    </cofactor>
    <text evidence="9 11">Binds 1 zinc ion per subunit.</text>
</comment>
<evidence type="ECO:0000256" key="6">
    <source>
        <dbReference type="ARBA" id="ARBA00022833"/>
    </source>
</evidence>
<evidence type="ECO:0000256" key="7">
    <source>
        <dbReference type="ARBA" id="ARBA00023049"/>
    </source>
</evidence>
<dbReference type="Gene3D" id="2.60.40.1910">
    <property type="match status" value="1"/>
</dbReference>
<dbReference type="SUPFAM" id="SSF55486">
    <property type="entry name" value="Metalloproteases ('zincins'), catalytic domain"/>
    <property type="match status" value="1"/>
</dbReference>
<keyword evidence="3 11" id="KW-0645">Protease</keyword>
<dbReference type="GO" id="GO:0043171">
    <property type="term" value="P:peptide catabolic process"/>
    <property type="evidence" value="ECO:0007669"/>
    <property type="project" value="TreeGrafter"/>
</dbReference>
<name>A0A9N9FHS2_9GLOM</name>
<evidence type="ECO:0000256" key="8">
    <source>
        <dbReference type="PIRSR" id="PIRSR634016-1"/>
    </source>
</evidence>
<evidence type="ECO:0000256" key="4">
    <source>
        <dbReference type="ARBA" id="ARBA00022723"/>
    </source>
</evidence>
<dbReference type="SUPFAM" id="SSF63737">
    <property type="entry name" value="Leukotriene A4 hydrolase N-terminal domain"/>
    <property type="match status" value="1"/>
</dbReference>
<reference evidence="15" key="1">
    <citation type="submission" date="2021-06" db="EMBL/GenBank/DDBJ databases">
        <authorList>
            <person name="Kallberg Y."/>
            <person name="Tangrot J."/>
            <person name="Rosling A."/>
        </authorList>
    </citation>
    <scope>NUCLEOTIDE SEQUENCE</scope>
    <source>
        <strain evidence="15">UK204</strain>
    </source>
</reference>
<keyword evidence="16" id="KW-1185">Reference proteome</keyword>
<keyword evidence="4 9" id="KW-0479">Metal-binding</keyword>
<evidence type="ECO:0000256" key="2">
    <source>
        <dbReference type="ARBA" id="ARBA00022438"/>
    </source>
</evidence>
<evidence type="ECO:0000256" key="9">
    <source>
        <dbReference type="PIRSR" id="PIRSR634016-3"/>
    </source>
</evidence>
<dbReference type="Proteomes" id="UP000789570">
    <property type="component" value="Unassembled WGS sequence"/>
</dbReference>
<evidence type="ECO:0000256" key="1">
    <source>
        <dbReference type="ARBA" id="ARBA00010136"/>
    </source>
</evidence>
<dbReference type="PANTHER" id="PTHR11533:SF174">
    <property type="entry name" value="PUROMYCIN-SENSITIVE AMINOPEPTIDASE-RELATED"/>
    <property type="match status" value="1"/>
</dbReference>
<dbReference type="GO" id="GO:0005615">
    <property type="term" value="C:extracellular space"/>
    <property type="evidence" value="ECO:0007669"/>
    <property type="project" value="TreeGrafter"/>
</dbReference>
<sequence length="885" mass="100540">MSKQVRQDKRQVLPTNVRPTHYILTFTPDMVNFTFIGSEIVNININENTKSITLHVNEIEIKSAKLINLDLKTSQSFEATNIDYDTQKETATLTFPQEFSSGTTASLHIEYTGILNDKMVGFYRSSYEDKSGNTKYMVTTQFAATDARRAFPSWDEPAIKATFDITLIVPSDMTTLSNMNVVSETQLGDGKKEVKFNRTPLMSTYLVAFIVGDLGYIQAYTPGGRDDGEPISIRVYAPKGNEQYGEFALGVATQVLEYFIEVFGIPYPLPKCDMVAIPDFGFGAMENWGLITYRTAKILFDPKNSNITIKKIIAYTVSHELAHQWFGNLVTMEWWDHLWLNEGFATWVGNFAVDKFFPDWDIWSQFVTEEFQSALRLDSLSSSHPIEVPVNDSSEISQVFDDISYSKGASVIRMLSSFLGEKVFLSGVRRYLKIHAFGNASTDDLWQALATESGNDVAQFMTGWTRMVGYPVLTVKESTPETLVIRQCRFLSSGVINPDEDTTIWWVPLGVDLGPDTQCDIKSTVLTQKEITLKLPPRKSDFYQLNARETGVFRVNYTPERLYKLGQAVRLGLLDVNDRIGAIADAGALGTSGYGKTSDLLSFIKEFEEEDKYVVWREIASRLGNVLDVWFEQPTPIYQGLLAFNRGLTSRLVPKLGWEYSESDDYLTTSLRTLIINIAGRANDPDTVKEAYHRFNLFTKQNDESALHPNIRAVVFKIVLSHGGGDEEFEAILKVYRESKTADQKLDALYGLGFAQRDDLIHRALQFAISDEVKNQDMIHAFASLQSNPKSRRLLWNFVKDNWDLIHERYINFLSLFGNIIKQCINKFSSEDDIVDIEKFFSNRDCKGIERSLQQSVEKIRVNAVWLKRDSKDVEDWLKSNGFLQ</sequence>
<dbReference type="GO" id="GO:0016020">
    <property type="term" value="C:membrane"/>
    <property type="evidence" value="ECO:0007669"/>
    <property type="project" value="TreeGrafter"/>
</dbReference>
<dbReference type="Gene3D" id="2.60.40.1730">
    <property type="entry name" value="tricorn interacting facor f3 domain"/>
    <property type="match status" value="1"/>
</dbReference>
<dbReference type="AlphaFoldDB" id="A0A9N9FHS2"/>
<keyword evidence="7 11" id="KW-0482">Metalloprotease</keyword>
<dbReference type="EMBL" id="CAJVPQ010001135">
    <property type="protein sequence ID" value="CAG8534031.1"/>
    <property type="molecule type" value="Genomic_DNA"/>
</dbReference>
<dbReference type="InterPro" id="IPR027268">
    <property type="entry name" value="Peptidase_M4/M1_CTD_sf"/>
</dbReference>
<dbReference type="InterPro" id="IPR042097">
    <property type="entry name" value="Aminopeptidase_N-like_N_sf"/>
</dbReference>
<dbReference type="InterPro" id="IPR034016">
    <property type="entry name" value="M1_APN-typ"/>
</dbReference>
<dbReference type="InterPro" id="IPR050344">
    <property type="entry name" value="Peptidase_M1_aminopeptidases"/>
</dbReference>
<evidence type="ECO:0000313" key="16">
    <source>
        <dbReference type="Proteomes" id="UP000789570"/>
    </source>
</evidence>
<dbReference type="Pfam" id="PF01433">
    <property type="entry name" value="Peptidase_M1"/>
    <property type="match status" value="1"/>
</dbReference>
<dbReference type="InterPro" id="IPR001930">
    <property type="entry name" value="Peptidase_M1"/>
</dbReference>
<dbReference type="GO" id="GO:0005737">
    <property type="term" value="C:cytoplasm"/>
    <property type="evidence" value="ECO:0007669"/>
    <property type="project" value="TreeGrafter"/>
</dbReference>
<dbReference type="InterPro" id="IPR014782">
    <property type="entry name" value="Peptidase_M1_dom"/>
</dbReference>
<evidence type="ECO:0000256" key="5">
    <source>
        <dbReference type="ARBA" id="ARBA00022801"/>
    </source>
</evidence>
<dbReference type="Gene3D" id="1.25.50.20">
    <property type="match status" value="1"/>
</dbReference>
<feature type="domain" description="ERAP1-like C-terminal" evidence="13">
    <location>
        <begin position="542"/>
        <end position="861"/>
    </location>
</feature>
<evidence type="ECO:0000256" key="3">
    <source>
        <dbReference type="ARBA" id="ARBA00022670"/>
    </source>
</evidence>
<comment type="caution">
    <text evidence="15">The sequence shown here is derived from an EMBL/GenBank/DDBJ whole genome shotgun (WGS) entry which is preliminary data.</text>
</comment>
<evidence type="ECO:0000259" key="14">
    <source>
        <dbReference type="Pfam" id="PF17900"/>
    </source>
</evidence>